<name>A0ABS1BCL1_9MICO</name>
<dbReference type="Proteomes" id="UP000612352">
    <property type="component" value="Unassembled WGS sequence"/>
</dbReference>
<reference evidence="2 3" key="1">
    <citation type="submission" date="2020-12" db="EMBL/GenBank/DDBJ databases">
        <title>Brachybacterium sp. MASK1Z-5, whole genome shotgun sequence.</title>
        <authorList>
            <person name="Tuo L."/>
        </authorList>
    </citation>
    <scope>NUCLEOTIDE SEQUENCE [LARGE SCALE GENOMIC DNA]</scope>
    <source>
        <strain evidence="2 3">MASK1Z-5</strain>
    </source>
</reference>
<dbReference type="Pfam" id="PF12146">
    <property type="entry name" value="Hydrolase_4"/>
    <property type="match status" value="1"/>
</dbReference>
<organism evidence="2 3">
    <name type="scientific">Brachybacterium halotolerans</name>
    <dbReference type="NCBI Taxonomy" id="2795215"/>
    <lineage>
        <taxon>Bacteria</taxon>
        <taxon>Bacillati</taxon>
        <taxon>Actinomycetota</taxon>
        <taxon>Actinomycetes</taxon>
        <taxon>Micrococcales</taxon>
        <taxon>Dermabacteraceae</taxon>
        <taxon>Brachybacterium</taxon>
    </lineage>
</organism>
<proteinExistence type="predicted"/>
<dbReference type="GO" id="GO:0016787">
    <property type="term" value="F:hydrolase activity"/>
    <property type="evidence" value="ECO:0007669"/>
    <property type="project" value="UniProtKB-KW"/>
</dbReference>
<gene>
    <name evidence="2" type="ORF">I8D64_13385</name>
</gene>
<dbReference type="PANTHER" id="PTHR11614">
    <property type="entry name" value="PHOSPHOLIPASE-RELATED"/>
    <property type="match status" value="1"/>
</dbReference>
<evidence type="ECO:0000313" key="2">
    <source>
        <dbReference type="EMBL" id="MBK0332389.1"/>
    </source>
</evidence>
<evidence type="ECO:0000313" key="3">
    <source>
        <dbReference type="Proteomes" id="UP000612352"/>
    </source>
</evidence>
<keyword evidence="3" id="KW-1185">Reference proteome</keyword>
<dbReference type="InterPro" id="IPR051044">
    <property type="entry name" value="MAG_DAG_Lipase"/>
</dbReference>
<dbReference type="Gene3D" id="3.40.50.1820">
    <property type="entry name" value="alpha/beta hydrolase"/>
    <property type="match status" value="1"/>
</dbReference>
<sequence length="311" mass="33573">MALHEFTFPSRNGRDEIHAWIHVPVVPARAVVQIEHGLGEHSRRYQRLIARLLDAGIVVAADDHAGHGATAVASGVWADTGEDGLKTVIADEETLREKVTSMFPELPYVVFGHSWGSMIARAQASRHPQGLAGLALGGIAAGMRSMRTFDRHALDRAIGAGDGASSGESFLPSLFDGFLDRYDDVRGPTDWVARDRDVVRDHGSDPLNGFGTPMSLRFVRDFVGLYDEANAPEWAARIPGGLPVLILSGDQDPVGGFGEGAYGVATALVESGTRDVTTRVYTGFRHEVHNEPEIRDEVADEIVAFVERVAG</sequence>
<evidence type="ECO:0000259" key="1">
    <source>
        <dbReference type="Pfam" id="PF12146"/>
    </source>
</evidence>
<dbReference type="InterPro" id="IPR029058">
    <property type="entry name" value="AB_hydrolase_fold"/>
</dbReference>
<dbReference type="SUPFAM" id="SSF53474">
    <property type="entry name" value="alpha/beta-Hydrolases"/>
    <property type="match status" value="1"/>
</dbReference>
<keyword evidence="2" id="KW-0378">Hydrolase</keyword>
<dbReference type="EMBL" id="JAEDAJ010000009">
    <property type="protein sequence ID" value="MBK0332389.1"/>
    <property type="molecule type" value="Genomic_DNA"/>
</dbReference>
<dbReference type="InterPro" id="IPR022742">
    <property type="entry name" value="Hydrolase_4"/>
</dbReference>
<accession>A0ABS1BCL1</accession>
<comment type="caution">
    <text evidence="2">The sequence shown here is derived from an EMBL/GenBank/DDBJ whole genome shotgun (WGS) entry which is preliminary data.</text>
</comment>
<dbReference type="RefSeq" id="WP_200503296.1">
    <property type="nucleotide sequence ID" value="NZ_JAEDAJ010000009.1"/>
</dbReference>
<protein>
    <submittedName>
        <fullName evidence="2">Alpha/beta hydrolase</fullName>
    </submittedName>
</protein>
<feature type="domain" description="Serine aminopeptidase S33" evidence="1">
    <location>
        <begin position="27"/>
        <end position="293"/>
    </location>
</feature>